<reference evidence="2 3" key="1">
    <citation type="journal article" date="2019" name="Commun. Biol.">
        <title>The bagworm genome reveals a unique fibroin gene that provides high tensile strength.</title>
        <authorList>
            <person name="Kono N."/>
            <person name="Nakamura H."/>
            <person name="Ohtoshi R."/>
            <person name="Tomita M."/>
            <person name="Numata K."/>
            <person name="Arakawa K."/>
        </authorList>
    </citation>
    <scope>NUCLEOTIDE SEQUENCE [LARGE SCALE GENOMIC DNA]</scope>
</reference>
<organism evidence="2 3">
    <name type="scientific">Eumeta variegata</name>
    <name type="common">Bagworm moth</name>
    <name type="synonym">Eumeta japonica</name>
    <dbReference type="NCBI Taxonomy" id="151549"/>
    <lineage>
        <taxon>Eukaryota</taxon>
        <taxon>Metazoa</taxon>
        <taxon>Ecdysozoa</taxon>
        <taxon>Arthropoda</taxon>
        <taxon>Hexapoda</taxon>
        <taxon>Insecta</taxon>
        <taxon>Pterygota</taxon>
        <taxon>Neoptera</taxon>
        <taxon>Endopterygota</taxon>
        <taxon>Lepidoptera</taxon>
        <taxon>Glossata</taxon>
        <taxon>Ditrysia</taxon>
        <taxon>Tineoidea</taxon>
        <taxon>Psychidae</taxon>
        <taxon>Oiketicinae</taxon>
        <taxon>Eumeta</taxon>
    </lineage>
</organism>
<evidence type="ECO:0000313" key="3">
    <source>
        <dbReference type="Proteomes" id="UP000299102"/>
    </source>
</evidence>
<comment type="caution">
    <text evidence="2">The sequence shown here is derived from an EMBL/GenBank/DDBJ whole genome shotgun (WGS) entry which is preliminary data.</text>
</comment>
<gene>
    <name evidence="2" type="ORF">EVAR_39495_1</name>
</gene>
<name>A0A4C1W339_EUMVA</name>
<protein>
    <submittedName>
        <fullName evidence="2">Uncharacterized protein</fullName>
    </submittedName>
</protein>
<dbReference type="EMBL" id="BGZK01000453">
    <property type="protein sequence ID" value="GBP44485.1"/>
    <property type="molecule type" value="Genomic_DNA"/>
</dbReference>
<dbReference type="Proteomes" id="UP000299102">
    <property type="component" value="Unassembled WGS sequence"/>
</dbReference>
<evidence type="ECO:0000313" key="2">
    <source>
        <dbReference type="EMBL" id="GBP44485.1"/>
    </source>
</evidence>
<evidence type="ECO:0000256" key="1">
    <source>
        <dbReference type="SAM" id="MobiDB-lite"/>
    </source>
</evidence>
<dbReference type="AlphaFoldDB" id="A0A4C1W339"/>
<feature type="region of interest" description="Disordered" evidence="1">
    <location>
        <begin position="148"/>
        <end position="168"/>
    </location>
</feature>
<keyword evidence="3" id="KW-1185">Reference proteome</keyword>
<sequence length="168" mass="18978">MLQASRRKKKLQENIWIEGVRKSGKEKALPGSTRTEKYTSMTLFLKDIEKICFTVRYHGASIECVRYSKITSVAAPGVLAMRRRRADGCCEPFLLSIQTRQSNDTGLDRDEDIADRGQRTREAPRRAAGCLPLRDGYILAQTPVNHSRYDENNISDSPRLCPSDGLDT</sequence>
<proteinExistence type="predicted"/>
<feature type="compositionally biased region" description="Basic and acidic residues" evidence="1">
    <location>
        <begin position="114"/>
        <end position="125"/>
    </location>
</feature>
<accession>A0A4C1W339</accession>
<feature type="region of interest" description="Disordered" evidence="1">
    <location>
        <begin position="102"/>
        <end position="125"/>
    </location>
</feature>